<evidence type="ECO:0000313" key="3">
    <source>
        <dbReference type="Proteomes" id="UP001476798"/>
    </source>
</evidence>
<dbReference type="EMBL" id="JAHRIO010021624">
    <property type="protein sequence ID" value="MEQ2165610.1"/>
    <property type="molecule type" value="Genomic_DNA"/>
</dbReference>
<reference evidence="2 3" key="1">
    <citation type="submission" date="2021-06" db="EMBL/GenBank/DDBJ databases">
        <authorList>
            <person name="Palmer J.M."/>
        </authorList>
    </citation>
    <scope>NUCLEOTIDE SEQUENCE [LARGE SCALE GENOMIC DNA]</scope>
    <source>
        <strain evidence="2 3">GA_2019</strain>
        <tissue evidence="2">Muscle</tissue>
    </source>
</reference>
<dbReference type="Proteomes" id="UP001476798">
    <property type="component" value="Unassembled WGS sequence"/>
</dbReference>
<feature type="compositionally biased region" description="Polar residues" evidence="1">
    <location>
        <begin position="129"/>
        <end position="153"/>
    </location>
</feature>
<proteinExistence type="predicted"/>
<sequence length="153" mass="17819">MRRSLRREEEAERELQAGSWEGNLQPRAPEWRSLLPRYPLLLRHFSLHAQLSAACWRYSRRVINSSPSAWSFWWVRSAMLCGKSRTKAQGRISEAKRMQVSLRFNCSHSQTRQVKQHKTRTPETRHNITNDNEPAGNQGNQGTYTAQKNKGNT</sequence>
<feature type="region of interest" description="Disordered" evidence="1">
    <location>
        <begin position="108"/>
        <end position="153"/>
    </location>
</feature>
<keyword evidence="3" id="KW-1185">Reference proteome</keyword>
<accession>A0ABV0N2K2</accession>
<organism evidence="2 3">
    <name type="scientific">Goodea atripinnis</name>
    <dbReference type="NCBI Taxonomy" id="208336"/>
    <lineage>
        <taxon>Eukaryota</taxon>
        <taxon>Metazoa</taxon>
        <taxon>Chordata</taxon>
        <taxon>Craniata</taxon>
        <taxon>Vertebrata</taxon>
        <taxon>Euteleostomi</taxon>
        <taxon>Actinopterygii</taxon>
        <taxon>Neopterygii</taxon>
        <taxon>Teleostei</taxon>
        <taxon>Neoteleostei</taxon>
        <taxon>Acanthomorphata</taxon>
        <taxon>Ovalentaria</taxon>
        <taxon>Atherinomorphae</taxon>
        <taxon>Cyprinodontiformes</taxon>
        <taxon>Goodeidae</taxon>
        <taxon>Goodea</taxon>
    </lineage>
</organism>
<comment type="caution">
    <text evidence="2">The sequence shown here is derived from an EMBL/GenBank/DDBJ whole genome shotgun (WGS) entry which is preliminary data.</text>
</comment>
<gene>
    <name evidence="2" type="ORF">GOODEAATRI_018856</name>
</gene>
<name>A0ABV0N2K2_9TELE</name>
<evidence type="ECO:0000256" key="1">
    <source>
        <dbReference type="SAM" id="MobiDB-lite"/>
    </source>
</evidence>
<evidence type="ECO:0000313" key="2">
    <source>
        <dbReference type="EMBL" id="MEQ2165610.1"/>
    </source>
</evidence>
<protein>
    <submittedName>
        <fullName evidence="2">Uncharacterized protein</fullName>
    </submittedName>
</protein>